<organism evidence="4 5">
    <name type="scientific">Brevibacterium jeotgali</name>
    <dbReference type="NCBI Taxonomy" id="1262550"/>
    <lineage>
        <taxon>Bacteria</taxon>
        <taxon>Bacillati</taxon>
        <taxon>Actinomycetota</taxon>
        <taxon>Actinomycetes</taxon>
        <taxon>Micrococcales</taxon>
        <taxon>Brevibacteriaceae</taxon>
        <taxon>Brevibacterium</taxon>
    </lineage>
</organism>
<gene>
    <name evidence="4" type="ORF">BJEO58_00475</name>
</gene>
<dbReference type="EC" id="3.6.3.34" evidence="4"/>
<dbReference type="RefSeq" id="WP_101587436.1">
    <property type="nucleotide sequence ID" value="NZ_FXZM01000002.1"/>
</dbReference>
<keyword evidence="1" id="KW-0547">Nucleotide-binding</keyword>
<protein>
    <submittedName>
        <fullName evidence="4">Iron complex transport system ATP-binding protein</fullName>
        <ecNumber evidence="4">3.6.3.34</ecNumber>
    </submittedName>
</protein>
<dbReference type="Pfam" id="PF00005">
    <property type="entry name" value="ABC_tran"/>
    <property type="match status" value="1"/>
</dbReference>
<evidence type="ECO:0000256" key="2">
    <source>
        <dbReference type="ARBA" id="ARBA00022840"/>
    </source>
</evidence>
<dbReference type="SUPFAM" id="SSF52540">
    <property type="entry name" value="P-loop containing nucleoside triphosphate hydrolases"/>
    <property type="match status" value="1"/>
</dbReference>
<dbReference type="EMBL" id="FXZM01000002">
    <property type="protein sequence ID" value="SMY10899.1"/>
    <property type="molecule type" value="Genomic_DNA"/>
</dbReference>
<sequence length="261" mass="28389">MSAVVEFDSVSVRRGQTILLEDLSLTVREGEHWAILGPNGAGKTTLLQLAGARMHPTTGTVHLLEEQLGRVDVFELRPRIGFASSNLAQQMPGSEIVRDLVLTAAYGVLGRWTEEYEDSDVQRAEDLLHAFRIGELAHRPFGTLSEGERKRAQVARSLMTDPELLLLDEPASGLDLGGREELLLALTEILGSPGAPTTMMVTHHVEEIPQGITHALLLRDGGIVAAGPLHEALTAENLTATFDVPVILHEQDGRFTARAQF</sequence>
<dbReference type="InterPro" id="IPR003593">
    <property type="entry name" value="AAA+_ATPase"/>
</dbReference>
<dbReference type="Proteomes" id="UP000234462">
    <property type="component" value="Unassembled WGS sequence"/>
</dbReference>
<evidence type="ECO:0000256" key="1">
    <source>
        <dbReference type="ARBA" id="ARBA00022741"/>
    </source>
</evidence>
<dbReference type="GO" id="GO:0005524">
    <property type="term" value="F:ATP binding"/>
    <property type="evidence" value="ECO:0007669"/>
    <property type="project" value="UniProtKB-KW"/>
</dbReference>
<dbReference type="Gene3D" id="3.40.50.300">
    <property type="entry name" value="P-loop containing nucleotide triphosphate hydrolases"/>
    <property type="match status" value="1"/>
</dbReference>
<dbReference type="GO" id="GO:0016887">
    <property type="term" value="F:ATP hydrolysis activity"/>
    <property type="evidence" value="ECO:0007669"/>
    <property type="project" value="InterPro"/>
</dbReference>
<evidence type="ECO:0000313" key="4">
    <source>
        <dbReference type="EMBL" id="SMY10899.1"/>
    </source>
</evidence>
<dbReference type="SMART" id="SM00382">
    <property type="entry name" value="AAA"/>
    <property type="match status" value="1"/>
</dbReference>
<evidence type="ECO:0000313" key="5">
    <source>
        <dbReference type="Proteomes" id="UP000234462"/>
    </source>
</evidence>
<name>A0A2H1L242_9MICO</name>
<evidence type="ECO:0000259" key="3">
    <source>
        <dbReference type="PROSITE" id="PS50893"/>
    </source>
</evidence>
<keyword evidence="4" id="KW-0378">Hydrolase</keyword>
<dbReference type="OrthoDB" id="9789994at2"/>
<dbReference type="InterPro" id="IPR003439">
    <property type="entry name" value="ABC_transporter-like_ATP-bd"/>
</dbReference>
<dbReference type="PANTHER" id="PTHR43514:SF4">
    <property type="entry name" value="ABC TRANSPORTER I FAMILY MEMBER 10"/>
    <property type="match status" value="1"/>
</dbReference>
<accession>A0A2H1L242</accession>
<dbReference type="PROSITE" id="PS50893">
    <property type="entry name" value="ABC_TRANSPORTER_2"/>
    <property type="match status" value="1"/>
</dbReference>
<reference evidence="5" key="1">
    <citation type="submission" date="2017-03" db="EMBL/GenBank/DDBJ databases">
        <authorList>
            <person name="Monnet C."/>
        </authorList>
    </citation>
    <scope>NUCLEOTIDE SEQUENCE [LARGE SCALE GENOMIC DNA]</scope>
    <source>
        <strain evidence="5">SJ5-8</strain>
    </source>
</reference>
<feature type="domain" description="ABC transporter" evidence="3">
    <location>
        <begin position="5"/>
        <end position="245"/>
    </location>
</feature>
<keyword evidence="5" id="KW-1185">Reference proteome</keyword>
<dbReference type="PANTHER" id="PTHR43514">
    <property type="entry name" value="ABC TRANSPORTER I FAMILY MEMBER 10"/>
    <property type="match status" value="1"/>
</dbReference>
<dbReference type="InterPro" id="IPR027417">
    <property type="entry name" value="P-loop_NTPase"/>
</dbReference>
<keyword evidence="2 4" id="KW-0067">ATP-binding</keyword>
<dbReference type="AlphaFoldDB" id="A0A2H1L242"/>
<proteinExistence type="predicted"/>
<dbReference type="InterPro" id="IPR050334">
    <property type="entry name" value="Molybdenum_import_ModC"/>
</dbReference>